<dbReference type="PANTHER" id="PTHR44520:SF2">
    <property type="entry name" value="RESPONSE REGULATOR RCP1"/>
    <property type="match status" value="1"/>
</dbReference>
<dbReference type="AlphaFoldDB" id="A0AAP2E2A0"/>
<feature type="modified residue" description="4-aspartylphosphate" evidence="1">
    <location>
        <position position="61"/>
    </location>
</feature>
<organism evidence="3 4">
    <name type="scientific">Dawidia cretensis</name>
    <dbReference type="NCBI Taxonomy" id="2782350"/>
    <lineage>
        <taxon>Bacteria</taxon>
        <taxon>Pseudomonadati</taxon>
        <taxon>Bacteroidota</taxon>
        <taxon>Cytophagia</taxon>
        <taxon>Cytophagales</taxon>
        <taxon>Chryseotaleaceae</taxon>
        <taxon>Dawidia</taxon>
    </lineage>
</organism>
<evidence type="ECO:0000256" key="1">
    <source>
        <dbReference type="PROSITE-ProRule" id="PRU00169"/>
    </source>
</evidence>
<dbReference type="InterPro" id="IPR001789">
    <property type="entry name" value="Sig_transdc_resp-reg_receiver"/>
</dbReference>
<dbReference type="PANTHER" id="PTHR44520">
    <property type="entry name" value="RESPONSE REGULATOR RCP1-RELATED"/>
    <property type="match status" value="1"/>
</dbReference>
<proteinExistence type="predicted"/>
<keyword evidence="4" id="KW-1185">Reference proteome</keyword>
<dbReference type="EMBL" id="JAHESE010000033">
    <property type="protein sequence ID" value="MBT1711400.1"/>
    <property type="molecule type" value="Genomic_DNA"/>
</dbReference>
<keyword evidence="1" id="KW-0597">Phosphoprotein</keyword>
<dbReference type="Proteomes" id="UP001319080">
    <property type="component" value="Unassembled WGS sequence"/>
</dbReference>
<dbReference type="PROSITE" id="PS50110">
    <property type="entry name" value="RESPONSE_REGULATORY"/>
    <property type="match status" value="1"/>
</dbReference>
<sequence>MNKNVLLVDDDHVFNFLSSRLFEKLGFTEGIHMAMNGAEALKLINDYYSGTQSLPDVILLDLNMPVMDGFEFIEAFQRIRMPNKDRVKIVIVSSSQDEKDVARARSLGITHYLTKPIREKDLLEIMNSTRWG</sequence>
<reference evidence="3 4" key="1">
    <citation type="submission" date="2021-05" db="EMBL/GenBank/DDBJ databases">
        <title>A Polyphasic approach of four new species of the genus Ohtaekwangia: Ohtaekwangia histidinii sp. nov., Ohtaekwangia cretensis sp. nov., Ohtaekwangia indiensis sp. nov., Ohtaekwangia reichenbachii sp. nov. from diverse environment.</title>
        <authorList>
            <person name="Octaviana S."/>
        </authorList>
    </citation>
    <scope>NUCLEOTIDE SEQUENCE [LARGE SCALE GENOMIC DNA]</scope>
    <source>
        <strain evidence="3 4">PWU5</strain>
    </source>
</reference>
<dbReference type="RefSeq" id="WP_254086976.1">
    <property type="nucleotide sequence ID" value="NZ_JAHESE010000033.1"/>
</dbReference>
<comment type="caution">
    <text evidence="3">The sequence shown here is derived from an EMBL/GenBank/DDBJ whole genome shotgun (WGS) entry which is preliminary data.</text>
</comment>
<dbReference type="SMART" id="SM00448">
    <property type="entry name" value="REC"/>
    <property type="match status" value="1"/>
</dbReference>
<evidence type="ECO:0000313" key="3">
    <source>
        <dbReference type="EMBL" id="MBT1711400.1"/>
    </source>
</evidence>
<dbReference type="InterPro" id="IPR011006">
    <property type="entry name" value="CheY-like_superfamily"/>
</dbReference>
<dbReference type="InterPro" id="IPR052893">
    <property type="entry name" value="TCS_response_regulator"/>
</dbReference>
<feature type="domain" description="Response regulatory" evidence="2">
    <location>
        <begin position="4"/>
        <end position="130"/>
    </location>
</feature>
<evidence type="ECO:0000259" key="2">
    <source>
        <dbReference type="PROSITE" id="PS50110"/>
    </source>
</evidence>
<accession>A0AAP2E2A0</accession>
<dbReference type="Gene3D" id="3.40.50.2300">
    <property type="match status" value="1"/>
</dbReference>
<gene>
    <name evidence="3" type="ORF">KK062_24370</name>
</gene>
<dbReference type="GO" id="GO:0000160">
    <property type="term" value="P:phosphorelay signal transduction system"/>
    <property type="evidence" value="ECO:0007669"/>
    <property type="project" value="InterPro"/>
</dbReference>
<evidence type="ECO:0000313" key="4">
    <source>
        <dbReference type="Proteomes" id="UP001319080"/>
    </source>
</evidence>
<name>A0AAP2E2A0_9BACT</name>
<protein>
    <submittedName>
        <fullName evidence="3">Response regulator</fullName>
    </submittedName>
</protein>
<dbReference type="SUPFAM" id="SSF52172">
    <property type="entry name" value="CheY-like"/>
    <property type="match status" value="1"/>
</dbReference>
<dbReference type="Pfam" id="PF00072">
    <property type="entry name" value="Response_reg"/>
    <property type="match status" value="1"/>
</dbReference>